<feature type="domain" description="STAS" evidence="3">
    <location>
        <begin position="1"/>
        <end position="101"/>
    </location>
</feature>
<reference evidence="4" key="1">
    <citation type="submission" date="2020-10" db="EMBL/GenBank/DDBJ databases">
        <authorList>
            <person name="Gilroy R."/>
        </authorList>
    </citation>
    <scope>NUCLEOTIDE SEQUENCE</scope>
    <source>
        <strain evidence="4">23406</strain>
    </source>
</reference>
<dbReference type="AlphaFoldDB" id="A0A9D1NCJ2"/>
<sequence>MLEYKFLDGVLCIRLQGELDHSVAPALKQEIDALIASDRAKRVILDLSGLSFMDSTGVGLVLGRYKKLSQKGIPLTIRSPSSVASKVLQVSGITKLIQIIQ</sequence>
<dbReference type="Pfam" id="PF01740">
    <property type="entry name" value="STAS"/>
    <property type="match status" value="1"/>
</dbReference>
<protein>
    <recommendedName>
        <fullName evidence="2">Anti-sigma factor antagonist</fullName>
    </recommendedName>
</protein>
<reference evidence="4" key="2">
    <citation type="journal article" date="2021" name="PeerJ">
        <title>Extensive microbial diversity within the chicken gut microbiome revealed by metagenomics and culture.</title>
        <authorList>
            <person name="Gilroy R."/>
            <person name="Ravi A."/>
            <person name="Getino M."/>
            <person name="Pursley I."/>
            <person name="Horton D.L."/>
            <person name="Alikhan N.F."/>
            <person name="Baker D."/>
            <person name="Gharbi K."/>
            <person name="Hall N."/>
            <person name="Watson M."/>
            <person name="Adriaenssens E.M."/>
            <person name="Foster-Nyarko E."/>
            <person name="Jarju S."/>
            <person name="Secka A."/>
            <person name="Antonio M."/>
            <person name="Oren A."/>
            <person name="Chaudhuri R.R."/>
            <person name="La Ragione R."/>
            <person name="Hildebrand F."/>
            <person name="Pallen M.J."/>
        </authorList>
    </citation>
    <scope>NUCLEOTIDE SEQUENCE</scope>
    <source>
        <strain evidence="4">23406</strain>
    </source>
</reference>
<dbReference type="InterPro" id="IPR036513">
    <property type="entry name" value="STAS_dom_sf"/>
</dbReference>
<proteinExistence type="inferred from homology"/>
<accession>A0A9D1NCJ2</accession>
<evidence type="ECO:0000259" key="3">
    <source>
        <dbReference type="PROSITE" id="PS50801"/>
    </source>
</evidence>
<dbReference type="GO" id="GO:0043856">
    <property type="term" value="F:anti-sigma factor antagonist activity"/>
    <property type="evidence" value="ECO:0007669"/>
    <property type="project" value="InterPro"/>
</dbReference>
<evidence type="ECO:0000256" key="2">
    <source>
        <dbReference type="RuleBase" id="RU003749"/>
    </source>
</evidence>
<dbReference type="SUPFAM" id="SSF52091">
    <property type="entry name" value="SpoIIaa-like"/>
    <property type="match status" value="1"/>
</dbReference>
<dbReference type="EMBL" id="DVOH01000023">
    <property type="protein sequence ID" value="HIV00127.1"/>
    <property type="molecule type" value="Genomic_DNA"/>
</dbReference>
<evidence type="ECO:0000256" key="1">
    <source>
        <dbReference type="ARBA" id="ARBA00009013"/>
    </source>
</evidence>
<dbReference type="CDD" id="cd07043">
    <property type="entry name" value="STAS_anti-anti-sigma_factors"/>
    <property type="match status" value="1"/>
</dbReference>
<comment type="caution">
    <text evidence="4">The sequence shown here is derived from an EMBL/GenBank/DDBJ whole genome shotgun (WGS) entry which is preliminary data.</text>
</comment>
<dbReference type="PANTHER" id="PTHR33495">
    <property type="entry name" value="ANTI-SIGMA FACTOR ANTAGONIST TM_1081-RELATED-RELATED"/>
    <property type="match status" value="1"/>
</dbReference>
<gene>
    <name evidence="4" type="ORF">IAB14_03310</name>
</gene>
<evidence type="ECO:0000313" key="4">
    <source>
        <dbReference type="EMBL" id="HIV00127.1"/>
    </source>
</evidence>
<dbReference type="InterPro" id="IPR002645">
    <property type="entry name" value="STAS_dom"/>
</dbReference>
<dbReference type="PROSITE" id="PS50801">
    <property type="entry name" value="STAS"/>
    <property type="match status" value="1"/>
</dbReference>
<dbReference type="Proteomes" id="UP000886891">
    <property type="component" value="Unassembled WGS sequence"/>
</dbReference>
<dbReference type="InterPro" id="IPR003658">
    <property type="entry name" value="Anti-sigma_ant"/>
</dbReference>
<dbReference type="NCBIfam" id="TIGR00377">
    <property type="entry name" value="ant_ant_sig"/>
    <property type="match status" value="1"/>
</dbReference>
<dbReference type="PANTHER" id="PTHR33495:SF2">
    <property type="entry name" value="ANTI-SIGMA FACTOR ANTAGONIST TM_1081-RELATED"/>
    <property type="match status" value="1"/>
</dbReference>
<evidence type="ECO:0000313" key="5">
    <source>
        <dbReference type="Proteomes" id="UP000886891"/>
    </source>
</evidence>
<organism evidence="4 5">
    <name type="scientific">Candidatus Stercoripulliclostridium merdipullorum</name>
    <dbReference type="NCBI Taxonomy" id="2840952"/>
    <lineage>
        <taxon>Bacteria</taxon>
        <taxon>Bacillati</taxon>
        <taxon>Bacillota</taxon>
        <taxon>Clostridia</taxon>
        <taxon>Eubacteriales</taxon>
        <taxon>Candidatus Stercoripulliclostridium</taxon>
    </lineage>
</organism>
<dbReference type="Gene3D" id="3.30.750.24">
    <property type="entry name" value="STAS domain"/>
    <property type="match status" value="1"/>
</dbReference>
<comment type="similarity">
    <text evidence="1 2">Belongs to the anti-sigma-factor antagonist family.</text>
</comment>
<name>A0A9D1NCJ2_9FIRM</name>